<organism evidence="2 3">
    <name type="scientific">Staphylococcus kloosii</name>
    <dbReference type="NCBI Taxonomy" id="29384"/>
    <lineage>
        <taxon>Bacteria</taxon>
        <taxon>Bacillati</taxon>
        <taxon>Bacillota</taxon>
        <taxon>Bacilli</taxon>
        <taxon>Bacillales</taxon>
        <taxon>Staphylococcaceae</taxon>
        <taxon>Staphylococcus</taxon>
    </lineage>
</organism>
<protein>
    <submittedName>
        <fullName evidence="2">Mid2-like cell wall stress sensor domain protein</fullName>
    </submittedName>
</protein>
<accession>A0A151A5C1</accession>
<sequence>MGFWILFGITVLIAVYSFIVLMTASPNKSQNRTNDANKASNKKVYGIIFVVFLVIAIIEIIVYANS</sequence>
<dbReference type="Proteomes" id="UP000075418">
    <property type="component" value="Unassembled WGS sequence"/>
</dbReference>
<feature type="transmembrane region" description="Helical" evidence="1">
    <location>
        <begin position="44"/>
        <end position="64"/>
    </location>
</feature>
<dbReference type="RefSeq" id="WP_061854699.1">
    <property type="nucleotide sequence ID" value="NZ_LUGM01000002.1"/>
</dbReference>
<evidence type="ECO:0000256" key="1">
    <source>
        <dbReference type="SAM" id="Phobius"/>
    </source>
</evidence>
<keyword evidence="1" id="KW-1133">Transmembrane helix</keyword>
<reference evidence="2 3" key="1">
    <citation type="submission" date="2016-02" db="EMBL/GenBank/DDBJ databases">
        <title>Draft genome sequence of hydrocarbon degrading Staphylococcus saprophyticus Strain CNV2, isolated from crude-oil contaminated soil from Noonmati Oil Refinery, Guwahati, Assam, India.</title>
        <authorList>
            <person name="Mukherjee A."/>
            <person name="Chettri B."/>
            <person name="Langpoklakpam J."/>
            <person name="Singh A.K."/>
            <person name="Chattopadhyay D.J."/>
        </authorList>
    </citation>
    <scope>NUCLEOTIDE SEQUENCE [LARGE SCALE GENOMIC DNA]</scope>
    <source>
        <strain evidence="2 3">CNV2</strain>
    </source>
</reference>
<gene>
    <name evidence="2" type="ORF">A0131_07035</name>
</gene>
<evidence type="ECO:0000313" key="2">
    <source>
        <dbReference type="EMBL" id="KYH14527.1"/>
    </source>
</evidence>
<comment type="caution">
    <text evidence="2">The sequence shown here is derived from an EMBL/GenBank/DDBJ whole genome shotgun (WGS) entry which is preliminary data.</text>
</comment>
<dbReference type="AlphaFoldDB" id="A0A151A5C1"/>
<evidence type="ECO:0000313" key="3">
    <source>
        <dbReference type="Proteomes" id="UP000075418"/>
    </source>
</evidence>
<feature type="transmembrane region" description="Helical" evidence="1">
    <location>
        <begin position="6"/>
        <end position="24"/>
    </location>
</feature>
<name>A0A151A5C1_9STAP</name>
<keyword evidence="1" id="KW-0812">Transmembrane</keyword>
<proteinExistence type="predicted"/>
<keyword evidence="1" id="KW-0472">Membrane</keyword>
<dbReference type="EMBL" id="LUGM01000002">
    <property type="protein sequence ID" value="KYH14527.1"/>
    <property type="molecule type" value="Genomic_DNA"/>
</dbReference>